<proteinExistence type="inferred from homology"/>
<dbReference type="InterPro" id="IPR036138">
    <property type="entry name" value="PBP_dimer_sf"/>
</dbReference>
<dbReference type="EC" id="3.4.16.4" evidence="4"/>
<dbReference type="EMBL" id="BMFR01000003">
    <property type="protein sequence ID" value="GGG69815.1"/>
    <property type="molecule type" value="Genomic_DNA"/>
</dbReference>
<dbReference type="SUPFAM" id="SSF54184">
    <property type="entry name" value="Penicillin-binding protein 2x (pbp-2x), c-terminal domain"/>
    <property type="match status" value="2"/>
</dbReference>
<name>A0A917M0F4_9BACI</name>
<evidence type="ECO:0000256" key="7">
    <source>
        <dbReference type="SAM" id="MobiDB-lite"/>
    </source>
</evidence>
<dbReference type="SMART" id="SM00740">
    <property type="entry name" value="PASTA"/>
    <property type="match status" value="2"/>
</dbReference>
<dbReference type="InterPro" id="IPR012338">
    <property type="entry name" value="Beta-lactam/transpept-like"/>
</dbReference>
<dbReference type="Pfam" id="PF00905">
    <property type="entry name" value="Transpeptidase"/>
    <property type="match status" value="1"/>
</dbReference>
<dbReference type="RefSeq" id="WP_188454488.1">
    <property type="nucleotide sequence ID" value="NZ_BMFR01000003.1"/>
</dbReference>
<gene>
    <name evidence="10" type="primary">pbpB</name>
    <name evidence="10" type="ORF">GCM10011398_12290</name>
</gene>
<feature type="compositionally biased region" description="Acidic residues" evidence="7">
    <location>
        <begin position="725"/>
        <end position="740"/>
    </location>
</feature>
<keyword evidence="11" id="KW-1185">Reference proteome</keyword>
<dbReference type="CDD" id="cd06576">
    <property type="entry name" value="PASTA_Pbp2x-like_1"/>
    <property type="match status" value="1"/>
</dbReference>
<protein>
    <recommendedName>
        <fullName evidence="4">serine-type D-Ala-D-Ala carboxypeptidase</fullName>
        <ecNumber evidence="4">3.4.16.4</ecNumber>
    </recommendedName>
</protein>
<accession>A0A917M0F4</accession>
<feature type="domain" description="PASTA" evidence="9">
    <location>
        <begin position="654"/>
        <end position="711"/>
    </location>
</feature>
<dbReference type="AlphaFoldDB" id="A0A917M0F4"/>
<dbReference type="Pfam" id="PF03717">
    <property type="entry name" value="PBP_dimer"/>
    <property type="match status" value="1"/>
</dbReference>
<dbReference type="PANTHER" id="PTHR30627">
    <property type="entry name" value="PEPTIDOGLYCAN D,D-TRANSPEPTIDASE"/>
    <property type="match status" value="1"/>
</dbReference>
<evidence type="ECO:0000256" key="2">
    <source>
        <dbReference type="ARBA" id="ARBA00004752"/>
    </source>
</evidence>
<evidence type="ECO:0000256" key="1">
    <source>
        <dbReference type="ARBA" id="ARBA00004370"/>
    </source>
</evidence>
<dbReference type="Gene3D" id="2.20.70.70">
    <property type="match status" value="1"/>
</dbReference>
<dbReference type="CDD" id="cd06575">
    <property type="entry name" value="PASTA_Pbp2x-like_2"/>
    <property type="match status" value="1"/>
</dbReference>
<evidence type="ECO:0000256" key="5">
    <source>
        <dbReference type="ARBA" id="ARBA00023136"/>
    </source>
</evidence>
<comment type="similarity">
    <text evidence="3">Belongs to the transpeptidase family.</text>
</comment>
<reference evidence="10" key="1">
    <citation type="journal article" date="2014" name="Int. J. Syst. Evol. Microbiol.">
        <title>Complete genome sequence of Corynebacterium casei LMG S-19264T (=DSM 44701T), isolated from a smear-ripened cheese.</title>
        <authorList>
            <consortium name="US DOE Joint Genome Institute (JGI-PGF)"/>
            <person name="Walter F."/>
            <person name="Albersmeier A."/>
            <person name="Kalinowski J."/>
            <person name="Ruckert C."/>
        </authorList>
    </citation>
    <scope>NUCLEOTIDE SEQUENCE</scope>
    <source>
        <strain evidence="10">CGMCC 1.12754</strain>
    </source>
</reference>
<keyword evidence="8" id="KW-1133">Transmembrane helix</keyword>
<dbReference type="Gene3D" id="3.40.710.10">
    <property type="entry name" value="DD-peptidase/beta-lactamase superfamily"/>
    <property type="match status" value="1"/>
</dbReference>
<keyword evidence="5 8" id="KW-0472">Membrane</keyword>
<comment type="pathway">
    <text evidence="2">Cell wall biogenesis; peptidoglycan biosynthesis.</text>
</comment>
<feature type="region of interest" description="Disordered" evidence="7">
    <location>
        <begin position="704"/>
        <end position="740"/>
    </location>
</feature>
<comment type="caution">
    <text evidence="10">The sequence shown here is derived from an EMBL/GenBank/DDBJ whole genome shotgun (WGS) entry which is preliminary data.</text>
</comment>
<evidence type="ECO:0000256" key="8">
    <source>
        <dbReference type="SAM" id="Phobius"/>
    </source>
</evidence>
<keyword evidence="8" id="KW-0812">Transmembrane</keyword>
<feature type="transmembrane region" description="Helical" evidence="8">
    <location>
        <begin position="12"/>
        <end position="31"/>
    </location>
</feature>
<dbReference type="Pfam" id="PF03793">
    <property type="entry name" value="PASTA"/>
    <property type="match status" value="2"/>
</dbReference>
<reference evidence="10" key="2">
    <citation type="submission" date="2020-09" db="EMBL/GenBank/DDBJ databases">
        <authorList>
            <person name="Sun Q."/>
            <person name="Zhou Y."/>
        </authorList>
    </citation>
    <scope>NUCLEOTIDE SEQUENCE</scope>
    <source>
        <strain evidence="10">CGMCC 1.12754</strain>
    </source>
</reference>
<dbReference type="GO" id="GO:0009002">
    <property type="term" value="F:serine-type D-Ala-D-Ala carboxypeptidase activity"/>
    <property type="evidence" value="ECO:0007669"/>
    <property type="project" value="UniProtKB-EC"/>
</dbReference>
<evidence type="ECO:0000313" key="11">
    <source>
        <dbReference type="Proteomes" id="UP000622860"/>
    </source>
</evidence>
<dbReference type="InterPro" id="IPR005311">
    <property type="entry name" value="PBP_dimer"/>
</dbReference>
<dbReference type="PANTHER" id="PTHR30627:SF26">
    <property type="entry name" value="PENICILLIN-BINDING PROTEIN 2B"/>
    <property type="match status" value="1"/>
</dbReference>
<evidence type="ECO:0000256" key="4">
    <source>
        <dbReference type="ARBA" id="ARBA00012448"/>
    </source>
</evidence>
<organism evidence="10 11">
    <name type="scientific">Virgibacillus oceani</name>
    <dbReference type="NCBI Taxonomy" id="1479511"/>
    <lineage>
        <taxon>Bacteria</taxon>
        <taxon>Bacillati</taxon>
        <taxon>Bacillota</taxon>
        <taxon>Bacilli</taxon>
        <taxon>Bacillales</taxon>
        <taxon>Bacillaceae</taxon>
        <taxon>Virgibacillus</taxon>
    </lineage>
</organism>
<dbReference type="PROSITE" id="PS51178">
    <property type="entry name" value="PASTA"/>
    <property type="match status" value="1"/>
</dbReference>
<evidence type="ECO:0000256" key="6">
    <source>
        <dbReference type="ARBA" id="ARBA00034000"/>
    </source>
</evidence>
<feature type="compositionally biased region" description="Basic and acidic residues" evidence="7">
    <location>
        <begin position="710"/>
        <end position="724"/>
    </location>
</feature>
<evidence type="ECO:0000256" key="3">
    <source>
        <dbReference type="ARBA" id="ARBA00007171"/>
    </source>
</evidence>
<dbReference type="InterPro" id="IPR005543">
    <property type="entry name" value="PASTA_dom"/>
</dbReference>
<comment type="subcellular location">
    <subcellularLocation>
        <location evidence="1">Membrane</location>
    </subcellularLocation>
</comment>
<dbReference type="InterPro" id="IPR001460">
    <property type="entry name" value="PCN-bd_Tpept"/>
</dbReference>
<dbReference type="Gene3D" id="3.90.1310.10">
    <property type="entry name" value="Penicillin-binding protein 2a (Domain 2)"/>
    <property type="match status" value="1"/>
</dbReference>
<dbReference type="InterPro" id="IPR050515">
    <property type="entry name" value="Beta-lactam/transpept"/>
</dbReference>
<dbReference type="Proteomes" id="UP000622860">
    <property type="component" value="Unassembled WGS sequence"/>
</dbReference>
<evidence type="ECO:0000313" key="10">
    <source>
        <dbReference type="EMBL" id="GGG69815.1"/>
    </source>
</evidence>
<comment type="catalytic activity">
    <reaction evidence="6">
        <text>Preferential cleavage: (Ac)2-L-Lys-D-Ala-|-D-Ala. Also transpeptidation of peptidyl-alanyl moieties that are N-acyl substituents of D-alanine.</text>
        <dbReference type="EC" id="3.4.16.4"/>
    </reaction>
</comment>
<dbReference type="GO" id="GO:0071555">
    <property type="term" value="P:cell wall organization"/>
    <property type="evidence" value="ECO:0007669"/>
    <property type="project" value="TreeGrafter"/>
</dbReference>
<dbReference type="SUPFAM" id="SSF56601">
    <property type="entry name" value="beta-lactamase/transpeptidase-like"/>
    <property type="match status" value="1"/>
</dbReference>
<evidence type="ECO:0000259" key="9">
    <source>
        <dbReference type="PROSITE" id="PS51178"/>
    </source>
</evidence>
<dbReference type="GO" id="GO:0008658">
    <property type="term" value="F:penicillin binding"/>
    <property type="evidence" value="ECO:0007669"/>
    <property type="project" value="InterPro"/>
</dbReference>
<sequence>MKKNKTTHFMSGIFILVFVAIFLILTGRFLYIQATGEINGVSLEEWADKKRTSSYPLNAERGKIFDSNGMTLAYDRPTFSIYAIVDETYTTDEEEPKHVKDPEKTAEVLAPLLNIDKSYIQQRLEKGIKNDKFQVEFGSGGKELSQKTKDKIEDLDLPGIKFDKEAIRYYPNGMFASHIIGFARKGEDGKTSGVTGMEREMNKLLSGKAGHISYQRDKYNTKLLDPNEVIKQPKDGDNVYLTIDQKVQTLLEDVMSQVDKKYEPERMTAIVMNPKTGEIVAMSNRPSYNPNNPADVENWYNDAVSTPIEPGSTMKMFTWASAIDAGVYNGNAMYKSGSYKVTEGSVPINDHNGGRGWGTISFNEGFRRSSNVAAAKLVSGVIGPEKYLNYLKAFDFNQKTGIDLPGEVIGRIVHNPNAPRDIASTGFGQASTFTPIQIMKAASAIANDGKMVKPYVISKIVDSITGEELKETSPEVVGKPISKETSDRMMELLGSVVTAEDGTGKGFSLEDYSVAGKTGTAQYTVDGKYATGREKYIFSFLGMAPADDPQLMMYVSIKHPQLEAEHGSVPVSFIFKNVMKNSLHYLNIKPDKESTNSVQTVKIPELKGEGTKAAKQALKGLNVTVIGAGDKIIGASAAEGEELLPNDRILLLTDEPTMPAIIGWSLRDVLQLAELAQLDIETIGNGYAFSQSIKEGTAIKKGDYLGVELKPPEKEKKNPDKESAENQEGEQAEQDSEQSE</sequence>
<dbReference type="GO" id="GO:0005886">
    <property type="term" value="C:plasma membrane"/>
    <property type="evidence" value="ECO:0007669"/>
    <property type="project" value="TreeGrafter"/>
</dbReference>
<dbReference type="Gene3D" id="3.30.70.2110">
    <property type="match status" value="1"/>
</dbReference>
<dbReference type="SUPFAM" id="SSF56519">
    <property type="entry name" value="Penicillin binding protein dimerisation domain"/>
    <property type="match status" value="1"/>
</dbReference>